<dbReference type="Proteomes" id="UP000253501">
    <property type="component" value="Unassembled WGS sequence"/>
</dbReference>
<dbReference type="RefSeq" id="WP_114134478.1">
    <property type="nucleotide sequence ID" value="NZ_CP068434.1"/>
</dbReference>
<dbReference type="EMBL" id="QDHA01000072">
    <property type="protein sequence ID" value="RCJ05513.1"/>
    <property type="molecule type" value="Genomic_DNA"/>
</dbReference>
<evidence type="ECO:0008006" key="3">
    <source>
        <dbReference type="Google" id="ProtNLM"/>
    </source>
</evidence>
<comment type="caution">
    <text evidence="1">The sequence shown here is derived from an EMBL/GenBank/DDBJ whole genome shotgun (WGS) entry which is preliminary data.</text>
</comment>
<name>A0A367PD84_CUPNE</name>
<evidence type="ECO:0000313" key="1">
    <source>
        <dbReference type="EMBL" id="RCJ05513.1"/>
    </source>
</evidence>
<reference evidence="1 2" key="1">
    <citation type="submission" date="2018-04" db="EMBL/GenBank/DDBJ databases">
        <title>Cupriavidus necator CR12 genome sequencing and assembly.</title>
        <authorList>
            <person name="Ben Fekih I."/>
            <person name="Mazhar H.S."/>
            <person name="Bello S.K."/>
            <person name="Rensing C."/>
        </authorList>
    </citation>
    <scope>NUCLEOTIDE SEQUENCE [LARGE SCALE GENOMIC DNA]</scope>
    <source>
        <strain evidence="1 2">CR12</strain>
    </source>
</reference>
<sequence length="122" mass="13203">MKHGFRVLAGVAVFAAVPVLTACYPYPYPAEVVPTTYPGQQPSRYDRAFAAAAGAMRDQGVAISMEDAVAGTVEGTRNNLPVRASVRRQADGTVRVQFDGTDPSDPRLLERISRSYDARMGR</sequence>
<organism evidence="1 2">
    <name type="scientific">Cupriavidus necator</name>
    <name type="common">Alcaligenes eutrophus</name>
    <name type="synonym">Ralstonia eutropha</name>
    <dbReference type="NCBI Taxonomy" id="106590"/>
    <lineage>
        <taxon>Bacteria</taxon>
        <taxon>Pseudomonadati</taxon>
        <taxon>Pseudomonadota</taxon>
        <taxon>Betaproteobacteria</taxon>
        <taxon>Burkholderiales</taxon>
        <taxon>Burkholderiaceae</taxon>
        <taxon>Cupriavidus</taxon>
    </lineage>
</organism>
<evidence type="ECO:0000313" key="2">
    <source>
        <dbReference type="Proteomes" id="UP000253501"/>
    </source>
</evidence>
<protein>
    <recommendedName>
        <fullName evidence="3">DUF3568 family protein</fullName>
    </recommendedName>
</protein>
<gene>
    <name evidence="1" type="ORF">DDK22_26300</name>
</gene>
<dbReference type="AlphaFoldDB" id="A0A367PD84"/>
<proteinExistence type="predicted"/>
<accession>A0A367PD84</accession>
<dbReference type="PROSITE" id="PS51257">
    <property type="entry name" value="PROKAR_LIPOPROTEIN"/>
    <property type="match status" value="1"/>
</dbReference>